<keyword evidence="1" id="KW-0732">Signal</keyword>
<feature type="chain" id="PRO_5042905375" description="Secreted protein" evidence="1">
    <location>
        <begin position="26"/>
        <end position="69"/>
    </location>
</feature>
<evidence type="ECO:0000256" key="1">
    <source>
        <dbReference type="SAM" id="SignalP"/>
    </source>
</evidence>
<comment type="caution">
    <text evidence="2">The sequence shown here is derived from an EMBL/GenBank/DDBJ whole genome shotgun (WGS) entry which is preliminary data.</text>
</comment>
<sequence>MNSLHVLSLSFLILAIANMLQPTDELVPNRVCSGFFWFPKWLDQAILLQLLCRYQTVIEEAQHQEKLDR</sequence>
<name>A0AAN9EZT3_CLITE</name>
<accession>A0AAN9EZT3</accession>
<dbReference type="Proteomes" id="UP001359559">
    <property type="component" value="Unassembled WGS sequence"/>
</dbReference>
<reference evidence="2 3" key="1">
    <citation type="submission" date="2024-01" db="EMBL/GenBank/DDBJ databases">
        <title>The genomes of 5 underutilized Papilionoideae crops provide insights into root nodulation and disease resistance.</title>
        <authorList>
            <person name="Yuan L."/>
        </authorList>
    </citation>
    <scope>NUCLEOTIDE SEQUENCE [LARGE SCALE GENOMIC DNA]</scope>
    <source>
        <strain evidence="2">LY-2023</strain>
        <tissue evidence="2">Leaf</tissue>
    </source>
</reference>
<proteinExistence type="predicted"/>
<evidence type="ECO:0008006" key="4">
    <source>
        <dbReference type="Google" id="ProtNLM"/>
    </source>
</evidence>
<gene>
    <name evidence="2" type="ORF">RJT34_33133</name>
</gene>
<organism evidence="2 3">
    <name type="scientific">Clitoria ternatea</name>
    <name type="common">Butterfly pea</name>
    <dbReference type="NCBI Taxonomy" id="43366"/>
    <lineage>
        <taxon>Eukaryota</taxon>
        <taxon>Viridiplantae</taxon>
        <taxon>Streptophyta</taxon>
        <taxon>Embryophyta</taxon>
        <taxon>Tracheophyta</taxon>
        <taxon>Spermatophyta</taxon>
        <taxon>Magnoliopsida</taxon>
        <taxon>eudicotyledons</taxon>
        <taxon>Gunneridae</taxon>
        <taxon>Pentapetalae</taxon>
        <taxon>rosids</taxon>
        <taxon>fabids</taxon>
        <taxon>Fabales</taxon>
        <taxon>Fabaceae</taxon>
        <taxon>Papilionoideae</taxon>
        <taxon>50 kb inversion clade</taxon>
        <taxon>NPAAA clade</taxon>
        <taxon>indigoferoid/millettioid clade</taxon>
        <taxon>Phaseoleae</taxon>
        <taxon>Clitoria</taxon>
    </lineage>
</organism>
<evidence type="ECO:0000313" key="2">
    <source>
        <dbReference type="EMBL" id="KAK7265513.1"/>
    </source>
</evidence>
<dbReference type="EMBL" id="JAYKXN010000008">
    <property type="protein sequence ID" value="KAK7265513.1"/>
    <property type="molecule type" value="Genomic_DNA"/>
</dbReference>
<dbReference type="AlphaFoldDB" id="A0AAN9EZT3"/>
<evidence type="ECO:0000313" key="3">
    <source>
        <dbReference type="Proteomes" id="UP001359559"/>
    </source>
</evidence>
<protein>
    <recommendedName>
        <fullName evidence="4">Secreted protein</fullName>
    </recommendedName>
</protein>
<feature type="signal peptide" evidence="1">
    <location>
        <begin position="1"/>
        <end position="25"/>
    </location>
</feature>
<keyword evidence="3" id="KW-1185">Reference proteome</keyword>